<dbReference type="OrthoDB" id="6022401at2759"/>
<dbReference type="PROSITE" id="PS50853">
    <property type="entry name" value="FN3"/>
    <property type="match status" value="1"/>
</dbReference>
<accession>A0A7R9KVM5</accession>
<dbReference type="SUPFAM" id="SSF52799">
    <property type="entry name" value="(Phosphotyrosine protein) phosphatases II"/>
    <property type="match status" value="3"/>
</dbReference>
<dbReference type="GO" id="GO:0016020">
    <property type="term" value="C:membrane"/>
    <property type="evidence" value="ECO:0007669"/>
    <property type="project" value="UniProtKB-SubCell"/>
</dbReference>
<dbReference type="InterPro" id="IPR000242">
    <property type="entry name" value="PTP_cat"/>
</dbReference>
<dbReference type="InterPro" id="IPR050348">
    <property type="entry name" value="Protein-Tyr_Phosphatase"/>
</dbReference>
<dbReference type="CDD" id="cd14549">
    <property type="entry name" value="R5-PTPc-1"/>
    <property type="match status" value="1"/>
</dbReference>
<dbReference type="PROSITE" id="PS50056">
    <property type="entry name" value="TYR_PHOSPHATASE_2"/>
    <property type="match status" value="1"/>
</dbReference>
<feature type="domain" description="Tyrosine-protein phosphatase" evidence="8">
    <location>
        <begin position="226"/>
        <end position="597"/>
    </location>
</feature>
<dbReference type="InterPro" id="IPR000387">
    <property type="entry name" value="Tyr_Pase_dom"/>
</dbReference>
<dbReference type="PRINTS" id="PR00700">
    <property type="entry name" value="PRTYPHPHTASE"/>
</dbReference>
<dbReference type="InterPro" id="IPR029021">
    <property type="entry name" value="Prot-tyrosine_phosphatase-like"/>
</dbReference>
<sequence length="943" mass="107963">MKTEGESSKTLEFRTDVTGPSAPLIVNLTCESATDALHVYWERPSVFYNSIDYFFIYYRSEHKSDSEFEEVAVPGGGVNSRYEHYAFITNLTKGTLYEVKVQGATRSITEQAKLYRGEFSEPRKVILQSKCISFVSSPYVEPTLPASMIAGVVCASFALILAVLSFVLWRKYFQAAYYYLDDPPSATRGGSPQLSEVFDDSEYTSVPVNQWSKHVQDLHSDGDLGFSREYEAIQHATDLDLSCQHSQLLENKNKNRYVNIVAYDHTRVVLKPLSTQKKNGIDYINANYIDGYGKSQAYIGTQGPLPSTFDDYWRMIWEQRVCIIVMITNLMERGRVTIAFAYLLLNLYVNIVAYDHTRVVLKPLSTQKKNGIDYINANYIDGYGKSQAYIGTQGPLPSTFDDYWRMIWEQRVCIIVMITNLMERGRHASHTLSHTYHSELDDSRKCDMYWPKEGMETYGIINVKLLQEVVMATYTLRTFNVRNLKVKKKHGSERTVYQYHYTNWPDHGVPDHPLPVLSFVRKSSAANPPNGGPIIVHCSAGVGRTGTYIVLDAMQRQIKHRQSINIFGFLKHIRQQRNYLVQTEEQYIFTHDAIQEAIESGDTEVPSSHLLKYIQTLQTGGDGGSNVSYDKSHHWPLLERQFRLVTQFKAKDFNVVSALKPCNKMKNRSLNLIPLEAHRVHIIPKTPGTDGSDYINATFLPGFNRLREFIITQHPVWDTISDFWQMVWDHNSQTIVVLSSVIDEKEFPQFWPDRDDESDYGSFKVKLTDESRIVQEGGGFITTRDFMLQSTQDDYELCCRVVHCSDWPERQPLTNVFDLVKVVQDWYVEMPNGPVIVMDKFGGTESATFCCLTTLYKQLNFEDCVDVYMFAKLYHLRRPGIWRSQDDFLFLYRALESLVSNITDESNSPYGSQLTVTNGHSNGHAIKIGLTGEQQTLKVDSLA</sequence>
<feature type="transmembrane region" description="Helical" evidence="7">
    <location>
        <begin position="336"/>
        <end position="354"/>
    </location>
</feature>
<dbReference type="PANTHER" id="PTHR19134">
    <property type="entry name" value="RECEPTOR-TYPE TYROSINE-PROTEIN PHOSPHATASE"/>
    <property type="match status" value="1"/>
</dbReference>
<reference evidence="11" key="1">
    <citation type="submission" date="2020-11" db="EMBL/GenBank/DDBJ databases">
        <authorList>
            <person name="Tran Van P."/>
        </authorList>
    </citation>
    <scope>NUCLEOTIDE SEQUENCE</scope>
</reference>
<dbReference type="FunFam" id="2.60.40.10:FF:001386">
    <property type="entry name" value="Receptor-type tyrosine-protein phosphatase gamma"/>
    <property type="match status" value="1"/>
</dbReference>
<feature type="domain" description="Tyrosine-protein phosphatase" evidence="8">
    <location>
        <begin position="638"/>
        <end position="898"/>
    </location>
</feature>
<dbReference type="InterPro" id="IPR013783">
    <property type="entry name" value="Ig-like_fold"/>
</dbReference>
<dbReference type="FunFam" id="3.90.190.10:FF:000185">
    <property type="entry name" value="Predicted protein"/>
    <property type="match status" value="1"/>
</dbReference>
<dbReference type="Pfam" id="PF00102">
    <property type="entry name" value="Y_phosphatase"/>
    <property type="match status" value="3"/>
</dbReference>
<keyword evidence="2" id="KW-0732">Signal</keyword>
<dbReference type="CDD" id="cd00063">
    <property type="entry name" value="FN3"/>
    <property type="match status" value="1"/>
</dbReference>
<evidence type="ECO:0000259" key="9">
    <source>
        <dbReference type="PROSITE" id="PS50056"/>
    </source>
</evidence>
<evidence type="ECO:0000313" key="12">
    <source>
        <dbReference type="Proteomes" id="UP000759131"/>
    </source>
</evidence>
<evidence type="ECO:0000256" key="6">
    <source>
        <dbReference type="ARBA" id="ARBA00051722"/>
    </source>
</evidence>
<dbReference type="SMART" id="SM00060">
    <property type="entry name" value="FN3"/>
    <property type="match status" value="1"/>
</dbReference>
<proteinExistence type="predicted"/>
<dbReference type="EMBL" id="CAJPIZ010007903">
    <property type="protein sequence ID" value="CAG2110699.1"/>
    <property type="molecule type" value="Genomic_DNA"/>
</dbReference>
<evidence type="ECO:0000256" key="3">
    <source>
        <dbReference type="ARBA" id="ARBA00022801"/>
    </source>
</evidence>
<keyword evidence="12" id="KW-1185">Reference proteome</keyword>
<dbReference type="InterPro" id="IPR036116">
    <property type="entry name" value="FN3_sf"/>
</dbReference>
<dbReference type="Gene3D" id="3.90.190.10">
    <property type="entry name" value="Protein tyrosine phosphatase superfamily"/>
    <property type="match status" value="3"/>
</dbReference>
<evidence type="ECO:0000256" key="4">
    <source>
        <dbReference type="ARBA" id="ARBA00022912"/>
    </source>
</evidence>
<protein>
    <recommendedName>
        <fullName evidence="13">Protein-tyrosine-phosphatase</fullName>
    </recommendedName>
</protein>
<organism evidence="11">
    <name type="scientific">Medioppia subpectinata</name>
    <dbReference type="NCBI Taxonomy" id="1979941"/>
    <lineage>
        <taxon>Eukaryota</taxon>
        <taxon>Metazoa</taxon>
        <taxon>Ecdysozoa</taxon>
        <taxon>Arthropoda</taxon>
        <taxon>Chelicerata</taxon>
        <taxon>Arachnida</taxon>
        <taxon>Acari</taxon>
        <taxon>Acariformes</taxon>
        <taxon>Sarcoptiformes</taxon>
        <taxon>Oribatida</taxon>
        <taxon>Brachypylina</taxon>
        <taxon>Oppioidea</taxon>
        <taxon>Oppiidae</taxon>
        <taxon>Medioppia</taxon>
    </lineage>
</organism>
<evidence type="ECO:0008006" key="13">
    <source>
        <dbReference type="Google" id="ProtNLM"/>
    </source>
</evidence>
<dbReference type="PROSITE" id="PS50055">
    <property type="entry name" value="TYR_PHOSPHATASE_PTP"/>
    <property type="match status" value="2"/>
</dbReference>
<dbReference type="Pfam" id="PF00041">
    <property type="entry name" value="fn3"/>
    <property type="match status" value="1"/>
</dbReference>
<keyword evidence="7" id="KW-0812">Transmembrane</keyword>
<evidence type="ECO:0000256" key="5">
    <source>
        <dbReference type="ARBA" id="ARBA00023136"/>
    </source>
</evidence>
<feature type="domain" description="Fibronectin type-III" evidence="10">
    <location>
        <begin position="19"/>
        <end position="130"/>
    </location>
</feature>
<feature type="transmembrane region" description="Helical" evidence="7">
    <location>
        <begin position="148"/>
        <end position="169"/>
    </location>
</feature>
<dbReference type="SMART" id="SM00194">
    <property type="entry name" value="PTPc"/>
    <property type="match status" value="2"/>
</dbReference>
<dbReference type="PROSITE" id="PS00383">
    <property type="entry name" value="TYR_PHOSPHATASE_1"/>
    <property type="match status" value="1"/>
</dbReference>
<keyword evidence="5 7" id="KW-0472">Membrane</keyword>
<dbReference type="Gene3D" id="2.60.40.10">
    <property type="entry name" value="Immunoglobulins"/>
    <property type="match status" value="1"/>
</dbReference>
<comment type="catalytic activity">
    <reaction evidence="6">
        <text>O-phospho-L-tyrosyl-[protein] + H2O = L-tyrosyl-[protein] + phosphate</text>
        <dbReference type="Rhea" id="RHEA:10684"/>
        <dbReference type="Rhea" id="RHEA-COMP:10136"/>
        <dbReference type="Rhea" id="RHEA-COMP:20101"/>
        <dbReference type="ChEBI" id="CHEBI:15377"/>
        <dbReference type="ChEBI" id="CHEBI:43474"/>
        <dbReference type="ChEBI" id="CHEBI:46858"/>
        <dbReference type="ChEBI" id="CHEBI:61978"/>
        <dbReference type="EC" id="3.1.3.48"/>
    </reaction>
</comment>
<evidence type="ECO:0000259" key="10">
    <source>
        <dbReference type="PROSITE" id="PS50853"/>
    </source>
</evidence>
<dbReference type="SUPFAM" id="SSF49265">
    <property type="entry name" value="Fibronectin type III"/>
    <property type="match status" value="1"/>
</dbReference>
<evidence type="ECO:0000259" key="8">
    <source>
        <dbReference type="PROSITE" id="PS50055"/>
    </source>
</evidence>
<dbReference type="GO" id="GO:0004725">
    <property type="term" value="F:protein tyrosine phosphatase activity"/>
    <property type="evidence" value="ECO:0007669"/>
    <property type="project" value="UniProtKB-EC"/>
</dbReference>
<feature type="domain" description="Tyrosine specific protein phosphatases" evidence="9">
    <location>
        <begin position="514"/>
        <end position="588"/>
    </location>
</feature>
<comment type="subcellular location">
    <subcellularLocation>
        <location evidence="1">Membrane</location>
        <topology evidence="1">Single-pass membrane protein</topology>
    </subcellularLocation>
</comment>
<keyword evidence="3" id="KW-0378">Hydrolase</keyword>
<name>A0A7R9KVM5_9ACAR</name>
<evidence type="ECO:0000256" key="1">
    <source>
        <dbReference type="ARBA" id="ARBA00004167"/>
    </source>
</evidence>
<gene>
    <name evidence="11" type="ORF">OSB1V03_LOCUS10682</name>
</gene>
<evidence type="ECO:0000313" key="11">
    <source>
        <dbReference type="EMBL" id="CAD7630269.1"/>
    </source>
</evidence>
<dbReference type="InterPro" id="IPR003595">
    <property type="entry name" value="Tyr_Pase_cat"/>
</dbReference>
<dbReference type="SMART" id="SM00404">
    <property type="entry name" value="PTPc_motif"/>
    <property type="match status" value="2"/>
</dbReference>
<dbReference type="Proteomes" id="UP000759131">
    <property type="component" value="Unassembled WGS sequence"/>
</dbReference>
<dbReference type="EMBL" id="OC862478">
    <property type="protein sequence ID" value="CAD7630269.1"/>
    <property type="molecule type" value="Genomic_DNA"/>
</dbReference>
<evidence type="ECO:0000256" key="7">
    <source>
        <dbReference type="SAM" id="Phobius"/>
    </source>
</evidence>
<dbReference type="InterPro" id="IPR016130">
    <property type="entry name" value="Tyr_Pase_AS"/>
</dbReference>
<dbReference type="PANTHER" id="PTHR19134:SF525">
    <property type="entry name" value="TYROSINE-PROTEIN PHOSPHATASE DOMAIN-CONTAINING PROTEIN"/>
    <property type="match status" value="1"/>
</dbReference>
<evidence type="ECO:0000256" key="2">
    <source>
        <dbReference type="ARBA" id="ARBA00022729"/>
    </source>
</evidence>
<keyword evidence="4" id="KW-0904">Protein phosphatase</keyword>
<dbReference type="InterPro" id="IPR003961">
    <property type="entry name" value="FN3_dom"/>
</dbReference>
<dbReference type="AlphaFoldDB" id="A0A7R9KVM5"/>
<dbReference type="FunFam" id="3.90.190.10:FF:000013">
    <property type="entry name" value="receptor-type tyrosine-protein phosphatase zeta isoform X1"/>
    <property type="match status" value="1"/>
</dbReference>
<keyword evidence="7" id="KW-1133">Transmembrane helix</keyword>
<dbReference type="GO" id="GO:0048666">
    <property type="term" value="P:neuron development"/>
    <property type="evidence" value="ECO:0007669"/>
    <property type="project" value="UniProtKB-ARBA"/>
</dbReference>